<reference evidence="3 4" key="1">
    <citation type="submission" date="2024-05" db="EMBL/GenBank/DDBJ databases">
        <authorList>
            <person name="Yi C."/>
        </authorList>
    </citation>
    <scope>NUCLEOTIDE SEQUENCE [LARGE SCALE GENOMIC DNA]</scope>
    <source>
        <strain evidence="3 4">XS13</strain>
    </source>
</reference>
<feature type="compositionally biased region" description="Basic and acidic residues" evidence="1">
    <location>
        <begin position="114"/>
        <end position="131"/>
    </location>
</feature>
<evidence type="ECO:0000256" key="2">
    <source>
        <dbReference type="SAM" id="Phobius"/>
    </source>
</evidence>
<feature type="compositionally biased region" description="Low complexity" evidence="1">
    <location>
        <begin position="64"/>
        <end position="77"/>
    </location>
</feature>
<keyword evidence="4" id="KW-1185">Reference proteome</keyword>
<evidence type="ECO:0000313" key="4">
    <source>
        <dbReference type="Proteomes" id="UP001484097"/>
    </source>
</evidence>
<dbReference type="RefSeq" id="WP_309816406.1">
    <property type="nucleotide sequence ID" value="NZ_JBDXMX010000005.1"/>
</dbReference>
<evidence type="ECO:0000313" key="3">
    <source>
        <dbReference type="EMBL" id="MEO9248471.1"/>
    </source>
</evidence>
<protein>
    <submittedName>
        <fullName evidence="3">Septum formation initiator family protein</fullName>
    </submittedName>
</protein>
<feature type="transmembrane region" description="Helical" evidence="2">
    <location>
        <begin position="185"/>
        <end position="206"/>
    </location>
</feature>
<accession>A0ABV0IJY8</accession>
<feature type="compositionally biased region" description="Low complexity" evidence="1">
    <location>
        <begin position="148"/>
        <end position="170"/>
    </location>
</feature>
<comment type="caution">
    <text evidence="3">The sequence shown here is derived from an EMBL/GenBank/DDBJ whole genome shotgun (WGS) entry which is preliminary data.</text>
</comment>
<keyword evidence="2" id="KW-0812">Transmembrane</keyword>
<sequence>MATRRPRVPKTSQRRFAEVGAGASSRPVAGHAGYDAGHSPRFEGGGSPSPTVGGFSAKVIPLDAAPSRHASSAAPESDAAELDTPETVAADAAGADAAEAESAAGTELAADPEPAVKPELTAEQRRAEARRTLLSRSTPRLRRRGPRRASPAAPASSVSPASQAPPEAPTVVEPVPARNFTGRSVAFLVVLFVAAVLLAPTLRVFLDQQAELRSVREDIAAERQLEQELTNEIARWDDPAYIQQQARERFNLVMPGEQTYMVIGGDEAVEDPVPAPASPGEVNPDLPWADALWDSVVRAGTD</sequence>
<organism evidence="3 4">
    <name type="scientific">Citricoccus nitrophenolicus</name>
    <dbReference type="NCBI Taxonomy" id="863575"/>
    <lineage>
        <taxon>Bacteria</taxon>
        <taxon>Bacillati</taxon>
        <taxon>Actinomycetota</taxon>
        <taxon>Actinomycetes</taxon>
        <taxon>Micrococcales</taxon>
        <taxon>Micrococcaceae</taxon>
        <taxon>Citricoccus</taxon>
    </lineage>
</organism>
<keyword evidence="2" id="KW-1133">Transmembrane helix</keyword>
<evidence type="ECO:0000256" key="1">
    <source>
        <dbReference type="SAM" id="MobiDB-lite"/>
    </source>
</evidence>
<dbReference type="Pfam" id="PF04977">
    <property type="entry name" value="DivIC"/>
    <property type="match status" value="1"/>
</dbReference>
<name>A0ABV0IJY8_9MICC</name>
<dbReference type="Proteomes" id="UP001484097">
    <property type="component" value="Unassembled WGS sequence"/>
</dbReference>
<dbReference type="EMBL" id="JBDXMX010000005">
    <property type="protein sequence ID" value="MEO9248471.1"/>
    <property type="molecule type" value="Genomic_DNA"/>
</dbReference>
<feature type="region of interest" description="Disordered" evidence="1">
    <location>
        <begin position="1"/>
        <end position="170"/>
    </location>
</feature>
<feature type="compositionally biased region" description="Low complexity" evidence="1">
    <location>
        <begin position="89"/>
        <end position="111"/>
    </location>
</feature>
<keyword evidence="2" id="KW-0472">Membrane</keyword>
<proteinExistence type="predicted"/>
<gene>
    <name evidence="3" type="ORF">ABDK96_12345</name>
</gene>
<dbReference type="InterPro" id="IPR007060">
    <property type="entry name" value="FtsL/DivIC"/>
</dbReference>